<comment type="caution">
    <text evidence="8">The sequence shown here is derived from an EMBL/GenBank/DDBJ whole genome shotgun (WGS) entry which is preliminary data.</text>
</comment>
<dbReference type="InterPro" id="IPR003661">
    <property type="entry name" value="HisK_dim/P_dom"/>
</dbReference>
<evidence type="ECO:0000256" key="5">
    <source>
        <dbReference type="SAM" id="Coils"/>
    </source>
</evidence>
<feature type="modified residue" description="4-aspartylphosphate" evidence="4">
    <location>
        <position position="497"/>
    </location>
</feature>
<dbReference type="PANTHER" id="PTHR43065:SF49">
    <property type="entry name" value="HISTIDINE KINASE"/>
    <property type="match status" value="1"/>
</dbReference>
<evidence type="ECO:0000259" key="7">
    <source>
        <dbReference type="PROSITE" id="PS50110"/>
    </source>
</evidence>
<evidence type="ECO:0000256" key="4">
    <source>
        <dbReference type="PROSITE-ProRule" id="PRU00169"/>
    </source>
</evidence>
<dbReference type="STRING" id="427683.A5481_30370"/>
<feature type="modified residue" description="4-aspartylphosphate" evidence="4">
    <location>
        <position position="66"/>
    </location>
</feature>
<dbReference type="Gene3D" id="3.30.565.10">
    <property type="entry name" value="Histidine kinase-like ATPase, C-terminal domain"/>
    <property type="match status" value="1"/>
</dbReference>
<keyword evidence="3 4" id="KW-0597">Phosphoprotein</keyword>
<feature type="domain" description="Response regulatory" evidence="7">
    <location>
        <begin position="447"/>
        <end position="562"/>
    </location>
</feature>
<dbReference type="InterPro" id="IPR004358">
    <property type="entry name" value="Sig_transdc_His_kin-like_C"/>
</dbReference>
<dbReference type="SMART" id="SM00387">
    <property type="entry name" value="HATPase_c"/>
    <property type="match status" value="1"/>
</dbReference>
<gene>
    <name evidence="8" type="ORF">A5481_30370</name>
</gene>
<dbReference type="InterPro" id="IPR036890">
    <property type="entry name" value="HATPase_C_sf"/>
</dbReference>
<accession>A0A179RXX6</accession>
<dbReference type="InterPro" id="IPR003594">
    <property type="entry name" value="HATPase_dom"/>
</dbReference>
<protein>
    <recommendedName>
        <fullName evidence="2">histidine kinase</fullName>
        <ecNumber evidence="2">2.7.13.3</ecNumber>
    </recommendedName>
</protein>
<sequence length="582" mass="62499">MPEATAPEDGEAPLRILLLEDSDLDAELLAAVLEDAGLTVATDRVITRHAFAAATAQACHDIILADYVLPAFDGMSALATARRNCPGIPFVFVSGTLGEDVAVEALKHGATDYVTKQRLDRLPRVILRALSEARAHIRRRAAEQALRDLNESLEQRVAERTRELAEANRALQHQIAERERVEGALRQAQRLEAVGQLTSGVAHDFNNLLTVIAGNIEFLERAVVDERSKRRLDMMRGAAERGARLTAQLLAFSRRQKLAPVPVQLNQTVASMRDLLQSSMGGSVRIEMTLQPDLWPALVDATQIELIILNLAINARDAMAVGGCLTIETANVQLDAAPTRAEEPSPGDYAMVAVSDTGTGIPADVLARVFEPFFTTKEVGKGSGLGLAQVYGFAKQSGGGVRIDTRDGEGTSVRVYLPRTAAGTAAPETRPVELDCASARSPGDRRVVLVVDDDSAVRDITTTRLGEAGYAIREAGSGLAAIQALEADACVDLAVLDFAMPGMNGVEVATVIRQRWPQIQILFVTGYADHTALAQVDAGGDDRVVQKPFRGEDLERKVASILGTRPRPELKLVTGGAARRPV</sequence>
<dbReference type="SMART" id="SM00388">
    <property type="entry name" value="HisKA"/>
    <property type="match status" value="1"/>
</dbReference>
<proteinExistence type="predicted"/>
<organism evidence="8 9">
    <name type="scientific">Methylobacterium platani</name>
    <dbReference type="NCBI Taxonomy" id="427683"/>
    <lineage>
        <taxon>Bacteria</taxon>
        <taxon>Pseudomonadati</taxon>
        <taxon>Pseudomonadota</taxon>
        <taxon>Alphaproteobacteria</taxon>
        <taxon>Hyphomicrobiales</taxon>
        <taxon>Methylobacteriaceae</taxon>
        <taxon>Methylobacterium</taxon>
    </lineage>
</organism>
<evidence type="ECO:0000259" key="6">
    <source>
        <dbReference type="PROSITE" id="PS50109"/>
    </source>
</evidence>
<reference evidence="8 9" key="1">
    <citation type="submission" date="2016-04" db="EMBL/GenBank/DDBJ databases">
        <authorList>
            <person name="Evans L.H."/>
            <person name="Alamgir A."/>
            <person name="Owens N."/>
            <person name="Weber N.D."/>
            <person name="Virtaneva K."/>
            <person name="Barbian K."/>
            <person name="Babar A."/>
            <person name="Rosenke K."/>
        </authorList>
    </citation>
    <scope>NUCLEOTIDE SEQUENCE [LARGE SCALE GENOMIC DNA]</scope>
    <source>
        <strain evidence="8 9">PMB02</strain>
    </source>
</reference>
<dbReference type="RefSeq" id="WP_048436561.1">
    <property type="nucleotide sequence ID" value="NZ_LWHQ01000089.1"/>
</dbReference>
<dbReference type="InterPro" id="IPR005467">
    <property type="entry name" value="His_kinase_dom"/>
</dbReference>
<dbReference type="PROSITE" id="PS50110">
    <property type="entry name" value="RESPONSE_REGULATORY"/>
    <property type="match status" value="2"/>
</dbReference>
<dbReference type="Pfam" id="PF00072">
    <property type="entry name" value="Response_reg"/>
    <property type="match status" value="2"/>
</dbReference>
<keyword evidence="8" id="KW-0808">Transferase</keyword>
<keyword evidence="8" id="KW-0418">Kinase</keyword>
<evidence type="ECO:0000256" key="1">
    <source>
        <dbReference type="ARBA" id="ARBA00000085"/>
    </source>
</evidence>
<dbReference type="EMBL" id="LWHQ01000089">
    <property type="protein sequence ID" value="OAS14439.1"/>
    <property type="molecule type" value="Genomic_DNA"/>
</dbReference>
<dbReference type="Pfam" id="PF02518">
    <property type="entry name" value="HATPase_c"/>
    <property type="match status" value="1"/>
</dbReference>
<dbReference type="PRINTS" id="PR00344">
    <property type="entry name" value="BCTRLSENSOR"/>
</dbReference>
<evidence type="ECO:0000313" key="8">
    <source>
        <dbReference type="EMBL" id="OAS14439.1"/>
    </source>
</evidence>
<dbReference type="Gene3D" id="3.40.50.2300">
    <property type="match status" value="2"/>
</dbReference>
<dbReference type="SUPFAM" id="SSF55874">
    <property type="entry name" value="ATPase domain of HSP90 chaperone/DNA topoisomerase II/histidine kinase"/>
    <property type="match status" value="1"/>
</dbReference>
<feature type="domain" description="Response regulatory" evidence="7">
    <location>
        <begin position="15"/>
        <end position="131"/>
    </location>
</feature>
<feature type="coiled-coil region" evidence="5">
    <location>
        <begin position="139"/>
        <end position="191"/>
    </location>
</feature>
<dbReference type="SUPFAM" id="SSF47384">
    <property type="entry name" value="Homodimeric domain of signal transducing histidine kinase"/>
    <property type="match status" value="1"/>
</dbReference>
<dbReference type="PROSITE" id="PS50109">
    <property type="entry name" value="HIS_KIN"/>
    <property type="match status" value="1"/>
</dbReference>
<dbReference type="Pfam" id="PF00512">
    <property type="entry name" value="HisKA"/>
    <property type="match status" value="1"/>
</dbReference>
<evidence type="ECO:0000256" key="3">
    <source>
        <dbReference type="ARBA" id="ARBA00022553"/>
    </source>
</evidence>
<dbReference type="PANTHER" id="PTHR43065">
    <property type="entry name" value="SENSOR HISTIDINE KINASE"/>
    <property type="match status" value="1"/>
</dbReference>
<feature type="domain" description="Histidine kinase" evidence="6">
    <location>
        <begin position="200"/>
        <end position="421"/>
    </location>
</feature>
<comment type="catalytic activity">
    <reaction evidence="1">
        <text>ATP + protein L-histidine = ADP + protein N-phospho-L-histidine.</text>
        <dbReference type="EC" id="2.7.13.3"/>
    </reaction>
</comment>
<evidence type="ECO:0000256" key="2">
    <source>
        <dbReference type="ARBA" id="ARBA00012438"/>
    </source>
</evidence>
<dbReference type="GO" id="GO:0000155">
    <property type="term" value="F:phosphorelay sensor kinase activity"/>
    <property type="evidence" value="ECO:0007669"/>
    <property type="project" value="InterPro"/>
</dbReference>
<dbReference type="InterPro" id="IPR036097">
    <property type="entry name" value="HisK_dim/P_sf"/>
</dbReference>
<dbReference type="SMART" id="SM00448">
    <property type="entry name" value="REC"/>
    <property type="match status" value="2"/>
</dbReference>
<dbReference type="SUPFAM" id="SSF52172">
    <property type="entry name" value="CheY-like"/>
    <property type="match status" value="2"/>
</dbReference>
<dbReference type="OrthoDB" id="9796100at2"/>
<dbReference type="CDD" id="cd00082">
    <property type="entry name" value="HisKA"/>
    <property type="match status" value="1"/>
</dbReference>
<dbReference type="InterPro" id="IPR011006">
    <property type="entry name" value="CheY-like_superfamily"/>
</dbReference>
<dbReference type="InterPro" id="IPR001789">
    <property type="entry name" value="Sig_transdc_resp-reg_receiver"/>
</dbReference>
<dbReference type="Proteomes" id="UP000078316">
    <property type="component" value="Unassembled WGS sequence"/>
</dbReference>
<evidence type="ECO:0000313" key="9">
    <source>
        <dbReference type="Proteomes" id="UP000078316"/>
    </source>
</evidence>
<dbReference type="CDD" id="cd00156">
    <property type="entry name" value="REC"/>
    <property type="match status" value="1"/>
</dbReference>
<keyword evidence="5" id="KW-0175">Coiled coil</keyword>
<dbReference type="EC" id="2.7.13.3" evidence="2"/>
<dbReference type="AlphaFoldDB" id="A0A179RXX6"/>
<name>A0A179RXX6_9HYPH</name>
<dbReference type="Gene3D" id="1.10.287.130">
    <property type="match status" value="1"/>
</dbReference>